<dbReference type="GO" id="GO:0004523">
    <property type="term" value="F:RNA-DNA hybrid ribonuclease activity"/>
    <property type="evidence" value="ECO:0007669"/>
    <property type="project" value="InterPro"/>
</dbReference>
<dbReference type="SUPFAM" id="SSF53098">
    <property type="entry name" value="Ribonuclease H-like"/>
    <property type="match status" value="1"/>
</dbReference>
<feature type="domain" description="Reverse transcriptase" evidence="1">
    <location>
        <begin position="681"/>
        <end position="963"/>
    </location>
</feature>
<protein>
    <recommendedName>
        <fullName evidence="1">Reverse transcriptase domain-containing protein</fullName>
    </recommendedName>
</protein>
<dbReference type="InterPro" id="IPR002156">
    <property type="entry name" value="RNaseH_domain"/>
</dbReference>
<dbReference type="InterPro" id="IPR012337">
    <property type="entry name" value="RNaseH-like_sf"/>
</dbReference>
<dbReference type="InterPro" id="IPR036691">
    <property type="entry name" value="Endo/exonu/phosph_ase_sf"/>
</dbReference>
<dbReference type="Gramene" id="evm.model.10.372">
    <property type="protein sequence ID" value="cds.evm.model.10.372"/>
    <property type="gene ID" value="evm.TU.10.372"/>
</dbReference>
<dbReference type="Pfam" id="PF14392">
    <property type="entry name" value="zf-CCHC_4"/>
    <property type="match status" value="1"/>
</dbReference>
<dbReference type="Gene3D" id="3.60.10.10">
    <property type="entry name" value="Endonuclease/exonuclease/phosphatase"/>
    <property type="match status" value="1"/>
</dbReference>
<dbReference type="InterPro" id="IPR036397">
    <property type="entry name" value="RNaseH_sf"/>
</dbReference>
<dbReference type="Pfam" id="PF13456">
    <property type="entry name" value="RVT_3"/>
    <property type="match status" value="1"/>
</dbReference>
<evidence type="ECO:0000313" key="3">
    <source>
        <dbReference type="Proteomes" id="UP000596661"/>
    </source>
</evidence>
<proteinExistence type="predicted"/>
<organism evidence="2 3">
    <name type="scientific">Cannabis sativa</name>
    <name type="common">Hemp</name>
    <name type="synonym">Marijuana</name>
    <dbReference type="NCBI Taxonomy" id="3483"/>
    <lineage>
        <taxon>Eukaryota</taxon>
        <taxon>Viridiplantae</taxon>
        <taxon>Streptophyta</taxon>
        <taxon>Embryophyta</taxon>
        <taxon>Tracheophyta</taxon>
        <taxon>Spermatophyta</taxon>
        <taxon>Magnoliopsida</taxon>
        <taxon>eudicotyledons</taxon>
        <taxon>Gunneridae</taxon>
        <taxon>Pentapetalae</taxon>
        <taxon>rosids</taxon>
        <taxon>fabids</taxon>
        <taxon>Rosales</taxon>
        <taxon>Cannabaceae</taxon>
        <taxon>Cannabis</taxon>
    </lineage>
</organism>
<name>A0A803QNJ3_CANSA</name>
<dbReference type="OMA" id="SHITINI"/>
<dbReference type="InterPro" id="IPR005135">
    <property type="entry name" value="Endo/exonuclease/phosphatase"/>
</dbReference>
<evidence type="ECO:0000259" key="1">
    <source>
        <dbReference type="PROSITE" id="PS50878"/>
    </source>
</evidence>
<keyword evidence="3" id="KW-1185">Reference proteome</keyword>
<dbReference type="PROSITE" id="PS50878">
    <property type="entry name" value="RT_POL"/>
    <property type="match status" value="1"/>
</dbReference>
<dbReference type="Pfam" id="PF14111">
    <property type="entry name" value="DUF4283"/>
    <property type="match status" value="1"/>
</dbReference>
<dbReference type="Gene3D" id="3.30.420.10">
    <property type="entry name" value="Ribonuclease H-like superfamily/Ribonuclease H"/>
    <property type="match status" value="1"/>
</dbReference>
<dbReference type="Pfam" id="PF03372">
    <property type="entry name" value="Exo_endo_phos"/>
    <property type="match status" value="1"/>
</dbReference>
<dbReference type="SUPFAM" id="SSF56219">
    <property type="entry name" value="DNase I-like"/>
    <property type="match status" value="1"/>
</dbReference>
<dbReference type="Proteomes" id="UP000596661">
    <property type="component" value="Unassembled WGS sequence"/>
</dbReference>
<dbReference type="PANTHER" id="PTHR33116:SF86">
    <property type="entry name" value="REVERSE TRANSCRIPTASE DOMAIN-CONTAINING PROTEIN"/>
    <property type="match status" value="1"/>
</dbReference>
<sequence>MASSSQQNAVLEDLYDNIQLEEENEEELLCDITEDVGQPVDDRWCLVGKFLTTRLVDFDSMQNTLASLWQPGKGMFVKELDPNFFLFQFYHEIDIQRVIDGSPWTFNRFQLIFERLKRGENPRSVRLHHLDMWVQLHNLRTGFMTESNARNVGNYIGSFIKSDPKNFMGIWRDYLRIRVTVNVDLPLKRRIKLKRTNGEWLWCNFKYEFVPTFCFICGIIGHSEKFCQKLFDTPSDQIEKPYGLWMKAKPKRKKHRIGAHWLRTGTEADNKFSDEFDTSSKDEEAINAGNQRSRNYRDEADMNPGWKNGNIRIINEGGNHGVIDGNSNHHDQSARGEEQVPTMTIIATDTKRRRTNMDNSEVNAEVETDMSLDPIGLSKNGSLDLVIQKRPKFVFLCETLCKHDSMERLRVSLGFEGMLVVDTVGRSGGLALLWKIEEEAKVLGFSVNHIDVNVHSHDKPVWRLTGCYGEPNRNSRDKTWNLLRELAGKYNLPWCVIGDLNNVTNQDDKKGGNAYPEWLINGFNGALADCNLYDFDLTGYPYTWEKGRGTPNWIEIRLDRALMNQRWMDLFTSAKLFNLEWSSSDHCPILLVPFTEDYTAAKKSFRFENATNTSHITINIPSTVTRAQNESLLAPVSNEEVRKALFQMHPDKSPGPDGMTPGFYQRCWSIVGSDIINLVRSFMRTGDLPQGLNDTNLVLIPKVKSPSSMNELRPISLCNVVYKIISKVIANRLKEVLPQLISTNQSAFVPGRLITDNIMISYEVMHYLKRKRRGKEGFMALSLDFSEAYDRVEWQFLKDMMCRMGFDHHWIHLILSCVSSVRYKIVNSGREMGPIMPSRGIRQGDPLSSYLFLICAEGFSALIKSFESASYIRGCRVANGAPVISHMLFADDSYIYCRANEREASNVIRLLKMFEEASGQIVNFNKSSIFYSSNTSIVTKQRIGHLMHIIEADGTSLYLGLPSLVGRNKKAILGFIKDKLQKRIQHWEGRFLSKAGKETLLKTVAQAFPSYAMSVFLLPLETCRSLEGVMSSFWWKSSKDKHGVSWHSWKKLCKHKAVGGLGFRDFREYNLALLGKQAWRLLTETDSLVCKIYKARYFPDDTFLNASLGHNSSFIWKSIFDSKALIVAGARISIGNGLTTNITNTPWLPDMHHPYVTTSHPTLDVNHVSSLMQIDNLSWDVDVVTDLFNERDCAIILGIPLPRTNKEDHWSWKFENSGYYSVKSAYRYLNYNDEDSLLAGDFWKSYWKIKAPPKVLHFGWRSLSDSLPTRAQLQTKHVFVNNSCPVSTSSSFRDWFTAVTNSSTSNSTTEVLMIAWQIWSSRNDVLWKGRIKTAANVVLEAKSYLNQWLHAQKNRSASILTDTSQGMEIEHWTKPVIDTIKVNVDGAIFANLNSYGISFIARNSDGRILEAGSKLSFGNVSPEIAEICGIKEALSWIKSNNWHNVSLETDSLLVVQGISSTAQMPSTFGMVAWDCKKLLSELTSISLKFVKRTANKAAHFLARSACYFPVRIFSHDNSPYELLSIVMADSLY</sequence>
<dbReference type="InterPro" id="IPR044730">
    <property type="entry name" value="RNase_H-like_dom_plant"/>
</dbReference>
<dbReference type="InterPro" id="IPR043502">
    <property type="entry name" value="DNA/RNA_pol_sf"/>
</dbReference>
<dbReference type="EnsemblPlants" id="evm.model.10.372">
    <property type="protein sequence ID" value="cds.evm.model.10.372"/>
    <property type="gene ID" value="evm.TU.10.372"/>
</dbReference>
<accession>A0A803QNJ3</accession>
<dbReference type="CDD" id="cd06222">
    <property type="entry name" value="RNase_H_like"/>
    <property type="match status" value="1"/>
</dbReference>
<dbReference type="SUPFAM" id="SSF56672">
    <property type="entry name" value="DNA/RNA polymerases"/>
    <property type="match status" value="1"/>
</dbReference>
<reference evidence="2" key="1">
    <citation type="submission" date="2021-03" db="UniProtKB">
        <authorList>
            <consortium name="EnsemblPlants"/>
        </authorList>
    </citation>
    <scope>IDENTIFICATION</scope>
</reference>
<dbReference type="GO" id="GO:0003676">
    <property type="term" value="F:nucleic acid binding"/>
    <property type="evidence" value="ECO:0007669"/>
    <property type="project" value="InterPro"/>
</dbReference>
<evidence type="ECO:0000313" key="2">
    <source>
        <dbReference type="EnsemblPlants" id="cds.evm.model.10.372"/>
    </source>
</evidence>
<dbReference type="PANTHER" id="PTHR33116">
    <property type="entry name" value="REVERSE TRANSCRIPTASE ZINC-BINDING DOMAIN-CONTAINING PROTEIN-RELATED-RELATED"/>
    <property type="match status" value="1"/>
</dbReference>
<dbReference type="InterPro" id="IPR025836">
    <property type="entry name" value="Zn_knuckle_CX2CX4HX4C"/>
</dbReference>
<dbReference type="Pfam" id="PF00078">
    <property type="entry name" value="RVT_1"/>
    <property type="match status" value="1"/>
</dbReference>
<dbReference type="InterPro" id="IPR025558">
    <property type="entry name" value="DUF4283"/>
</dbReference>
<dbReference type="Pfam" id="PF13966">
    <property type="entry name" value="zf-RVT"/>
    <property type="match status" value="1"/>
</dbReference>
<dbReference type="EMBL" id="UZAU01000796">
    <property type="status" value="NOT_ANNOTATED_CDS"/>
    <property type="molecule type" value="Genomic_DNA"/>
</dbReference>
<dbReference type="InterPro" id="IPR000477">
    <property type="entry name" value="RT_dom"/>
</dbReference>
<dbReference type="CDD" id="cd01650">
    <property type="entry name" value="RT_nLTR_like"/>
    <property type="match status" value="1"/>
</dbReference>
<dbReference type="InterPro" id="IPR026960">
    <property type="entry name" value="RVT-Znf"/>
</dbReference>